<dbReference type="RefSeq" id="WP_078975125.1">
    <property type="nucleotide sequence ID" value="NZ_MWQN01000001.1"/>
</dbReference>
<feature type="transmembrane region" description="Helical" evidence="7">
    <location>
        <begin position="213"/>
        <end position="234"/>
    </location>
</feature>
<keyword evidence="6 7" id="KW-0472">Membrane</keyword>
<feature type="domain" description="ABC transmembrane type-1" evidence="9">
    <location>
        <begin position="98"/>
        <end position="289"/>
    </location>
</feature>
<keyword evidence="5 7" id="KW-1133">Transmembrane helix</keyword>
<feature type="transmembrane region" description="Helical" evidence="7">
    <location>
        <begin position="102"/>
        <end position="122"/>
    </location>
</feature>
<organism evidence="10 11">
    <name type="scientific">Embleya scabrispora</name>
    <dbReference type="NCBI Taxonomy" id="159449"/>
    <lineage>
        <taxon>Bacteria</taxon>
        <taxon>Bacillati</taxon>
        <taxon>Actinomycetota</taxon>
        <taxon>Actinomycetes</taxon>
        <taxon>Kitasatosporales</taxon>
        <taxon>Streptomycetaceae</taxon>
        <taxon>Embleya</taxon>
    </lineage>
</organism>
<evidence type="ECO:0000256" key="2">
    <source>
        <dbReference type="ARBA" id="ARBA00022448"/>
    </source>
</evidence>
<comment type="caution">
    <text evidence="10">The sequence shown here is derived from an EMBL/GenBank/DDBJ whole genome shotgun (WGS) entry which is preliminary data.</text>
</comment>
<dbReference type="GO" id="GO:0005886">
    <property type="term" value="C:plasma membrane"/>
    <property type="evidence" value="ECO:0007669"/>
    <property type="project" value="UniProtKB-SubCell"/>
</dbReference>
<dbReference type="eggNOG" id="COG0395">
    <property type="taxonomic scope" value="Bacteria"/>
</dbReference>
<evidence type="ECO:0000256" key="8">
    <source>
        <dbReference type="SAM" id="MobiDB-lite"/>
    </source>
</evidence>
<dbReference type="Pfam" id="PF00528">
    <property type="entry name" value="BPD_transp_1"/>
    <property type="match status" value="1"/>
</dbReference>
<dbReference type="GO" id="GO:0055085">
    <property type="term" value="P:transmembrane transport"/>
    <property type="evidence" value="ECO:0007669"/>
    <property type="project" value="InterPro"/>
</dbReference>
<evidence type="ECO:0000256" key="3">
    <source>
        <dbReference type="ARBA" id="ARBA00022475"/>
    </source>
</evidence>
<feature type="transmembrane region" description="Helical" evidence="7">
    <location>
        <begin position="35"/>
        <end position="56"/>
    </location>
</feature>
<evidence type="ECO:0000259" key="9">
    <source>
        <dbReference type="PROSITE" id="PS50928"/>
    </source>
</evidence>
<comment type="similarity">
    <text evidence="7">Belongs to the binding-protein-dependent transport system permease family.</text>
</comment>
<dbReference type="PANTHER" id="PTHR43744">
    <property type="entry name" value="ABC TRANSPORTER PERMEASE PROTEIN MG189-RELATED-RELATED"/>
    <property type="match status" value="1"/>
</dbReference>
<dbReference type="STRING" id="159449.B4N89_07660"/>
<keyword evidence="3" id="KW-1003">Cell membrane</keyword>
<comment type="subcellular location">
    <subcellularLocation>
        <location evidence="1 7">Cell membrane</location>
        <topology evidence="1 7">Multi-pass membrane protein</topology>
    </subcellularLocation>
</comment>
<feature type="transmembrane region" description="Helical" evidence="7">
    <location>
        <begin position="267"/>
        <end position="286"/>
    </location>
</feature>
<keyword evidence="11" id="KW-1185">Reference proteome</keyword>
<feature type="region of interest" description="Disordered" evidence="8">
    <location>
        <begin position="1"/>
        <end position="29"/>
    </location>
</feature>
<dbReference type="InterPro" id="IPR035906">
    <property type="entry name" value="MetI-like_sf"/>
</dbReference>
<dbReference type="Gene3D" id="1.10.3720.10">
    <property type="entry name" value="MetI-like"/>
    <property type="match status" value="1"/>
</dbReference>
<dbReference type="Proteomes" id="UP000190037">
    <property type="component" value="Unassembled WGS sequence"/>
</dbReference>
<dbReference type="EMBL" id="MWQN01000001">
    <property type="protein sequence ID" value="OPC80843.1"/>
    <property type="molecule type" value="Genomic_DNA"/>
</dbReference>
<reference evidence="10 11" key="1">
    <citation type="submission" date="2017-03" db="EMBL/GenBank/DDBJ databases">
        <title>Draft genome sequence of Streptomyces scabrisporus NF3, endophyte isolated from Amphipterygium adstringens.</title>
        <authorList>
            <person name="Vazquez M."/>
            <person name="Ceapa C.D."/>
            <person name="Rodriguez Luna D."/>
            <person name="Sanchez Esquivel S."/>
        </authorList>
    </citation>
    <scope>NUCLEOTIDE SEQUENCE [LARGE SCALE GENOMIC DNA]</scope>
    <source>
        <strain evidence="10 11">NF3</strain>
    </source>
</reference>
<feature type="compositionally biased region" description="Low complexity" evidence="8">
    <location>
        <begin position="8"/>
        <end position="17"/>
    </location>
</feature>
<evidence type="ECO:0000256" key="7">
    <source>
        <dbReference type="RuleBase" id="RU363032"/>
    </source>
</evidence>
<proteinExistence type="inferred from homology"/>
<dbReference type="InterPro" id="IPR000515">
    <property type="entry name" value="MetI-like"/>
</dbReference>
<evidence type="ECO:0000313" key="10">
    <source>
        <dbReference type="EMBL" id="OPC80843.1"/>
    </source>
</evidence>
<keyword evidence="4 7" id="KW-0812">Transmembrane</keyword>
<evidence type="ECO:0000256" key="5">
    <source>
        <dbReference type="ARBA" id="ARBA00022989"/>
    </source>
</evidence>
<sequence length="304" mass="33167">MTTLTDKPASPARAQVAPPAPKPAKGRTAPMRSQVLTTSFLFLVATYFLMPVWWLLVSSTKSSSDLFGSNGFWFADWNLGANLRQLFDQDGGIFLRWVLNSVLYAVGGGLVATFLAAMAGYGLAKYDFRGRGTIFSVILGAVLIPTPMLALPIYLMLSKVHLVDTIWAVLLPAAVSPFGVFLAKTYAEASVPDELIEAARLDGASEFRIFRTIGLRIMSPALVTIFLFQLVAVWNNFFLPLITLNNQHLWPVTLGLNAWNSDPNQPHANLVVVGALVSVLPLVAAFRSLQRFWRTDLVAGGVKA</sequence>
<dbReference type="CDD" id="cd06261">
    <property type="entry name" value="TM_PBP2"/>
    <property type="match status" value="1"/>
</dbReference>
<name>A0A1T3NVF6_9ACTN</name>
<feature type="transmembrane region" description="Helical" evidence="7">
    <location>
        <begin position="134"/>
        <end position="154"/>
    </location>
</feature>
<keyword evidence="2 7" id="KW-0813">Transport</keyword>
<gene>
    <name evidence="10" type="ORF">B4N89_07660</name>
</gene>
<dbReference type="PROSITE" id="PS50928">
    <property type="entry name" value="ABC_TM1"/>
    <property type="match status" value="1"/>
</dbReference>
<dbReference type="PANTHER" id="PTHR43744:SF12">
    <property type="entry name" value="ABC TRANSPORTER PERMEASE PROTEIN MG189-RELATED"/>
    <property type="match status" value="1"/>
</dbReference>
<evidence type="ECO:0000256" key="1">
    <source>
        <dbReference type="ARBA" id="ARBA00004651"/>
    </source>
</evidence>
<dbReference type="SUPFAM" id="SSF161098">
    <property type="entry name" value="MetI-like"/>
    <property type="match status" value="1"/>
</dbReference>
<dbReference type="AlphaFoldDB" id="A0A1T3NVF6"/>
<evidence type="ECO:0000256" key="6">
    <source>
        <dbReference type="ARBA" id="ARBA00023136"/>
    </source>
</evidence>
<protein>
    <submittedName>
        <fullName evidence="10">Sugar ABC transporter permease</fullName>
    </submittedName>
</protein>
<accession>A0A1T3NVF6</accession>
<evidence type="ECO:0000313" key="11">
    <source>
        <dbReference type="Proteomes" id="UP000190037"/>
    </source>
</evidence>
<evidence type="ECO:0000256" key="4">
    <source>
        <dbReference type="ARBA" id="ARBA00022692"/>
    </source>
</evidence>
<feature type="transmembrane region" description="Helical" evidence="7">
    <location>
        <begin position="166"/>
        <end position="183"/>
    </location>
</feature>
<dbReference type="OrthoDB" id="2063054at2"/>